<evidence type="ECO:0000256" key="2">
    <source>
        <dbReference type="ARBA" id="ARBA00022729"/>
    </source>
</evidence>
<dbReference type="PANTHER" id="PTHR30036">
    <property type="entry name" value="D-XYLOSE-BINDING PERIPLASMIC PROTEIN"/>
    <property type="match status" value="1"/>
</dbReference>
<dbReference type="InterPro" id="IPR025997">
    <property type="entry name" value="SBP_2_dom"/>
</dbReference>
<comment type="subcellular location">
    <subcellularLocation>
        <location evidence="1">Cell envelope</location>
    </subcellularLocation>
</comment>
<dbReference type="Proteomes" id="UP000550354">
    <property type="component" value="Unassembled WGS sequence"/>
</dbReference>
<dbReference type="PANTHER" id="PTHR30036:SF1">
    <property type="entry name" value="D-XYLOSE-BINDING PERIPLASMIC PROTEIN"/>
    <property type="match status" value="1"/>
</dbReference>
<dbReference type="GO" id="GO:0030288">
    <property type="term" value="C:outer membrane-bounded periplasmic space"/>
    <property type="evidence" value="ECO:0007669"/>
    <property type="project" value="TreeGrafter"/>
</dbReference>
<dbReference type="AlphaFoldDB" id="A0A838XH58"/>
<dbReference type="InterPro" id="IPR028082">
    <property type="entry name" value="Peripla_BP_I"/>
</dbReference>
<comment type="caution">
    <text evidence="4">The sequence shown here is derived from an EMBL/GenBank/DDBJ whole genome shotgun (WGS) entry which is preliminary data.</text>
</comment>
<reference evidence="4 5" key="1">
    <citation type="submission" date="2020-07" db="EMBL/GenBank/DDBJ databases">
        <title>Draft genome and description of Aeromicrobium phoceense strain Marseille-Q0843 isolated from healthy skin swab.</title>
        <authorList>
            <person name="Boxberger M."/>
            <person name="La Scola B."/>
        </authorList>
    </citation>
    <scope>NUCLEOTIDE SEQUENCE [LARGE SCALE GENOMIC DNA]</scope>
    <source>
        <strain evidence="4 5">Marseille-Q0843</strain>
    </source>
</reference>
<organism evidence="4 5">
    <name type="scientific">Aeromicrobium phoceense</name>
    <dbReference type="NCBI Taxonomy" id="2754045"/>
    <lineage>
        <taxon>Bacteria</taxon>
        <taxon>Bacillati</taxon>
        <taxon>Actinomycetota</taxon>
        <taxon>Actinomycetes</taxon>
        <taxon>Propionibacteriales</taxon>
        <taxon>Nocardioidaceae</taxon>
        <taxon>Aeromicrobium</taxon>
    </lineage>
</organism>
<accession>A0A838XH58</accession>
<dbReference type="Gene3D" id="3.40.50.2300">
    <property type="match status" value="2"/>
</dbReference>
<evidence type="ECO:0000313" key="4">
    <source>
        <dbReference type="EMBL" id="MBA4608291.1"/>
    </source>
</evidence>
<protein>
    <submittedName>
        <fullName evidence="4">Substrate-binding domain-containing protein</fullName>
    </submittedName>
</protein>
<feature type="domain" description="Periplasmic binding protein" evidence="3">
    <location>
        <begin position="54"/>
        <end position="310"/>
    </location>
</feature>
<dbReference type="Pfam" id="PF13407">
    <property type="entry name" value="Peripla_BP_4"/>
    <property type="match status" value="1"/>
</dbReference>
<dbReference type="EMBL" id="JACEOG010000001">
    <property type="protein sequence ID" value="MBA4608291.1"/>
    <property type="molecule type" value="Genomic_DNA"/>
</dbReference>
<dbReference type="GO" id="GO:0030246">
    <property type="term" value="F:carbohydrate binding"/>
    <property type="evidence" value="ECO:0007669"/>
    <property type="project" value="TreeGrafter"/>
</dbReference>
<sequence>MLHADVGSTFLGGTVNTISRVAVVTATLTIGLGGLAACGSNDDGGSGSDEGKTIALLLPETKTTRYESFDKPLFEAKVKELCDDCKVDYLNADQDASKQQQQAQSAITNGASVLVLDPVDGKAATTIVKSAQGSDVPVVAYDRFIEGADYYISFDNERVGQMQGEALVEATGDKGDILMLNGSPTDPNAAQFKKGAHSVLDASGLNIVAEYDNPDWSPDNAQKFTSSQFNKVDPGDLAGVYAANDGQAGGVFAAFTSAGAGEVPPITGQDAELAAIQRIVAGQQFMTVYKPIKAEAEQAAELAVDLVNGEDISGTEDFQGVPSFILDPISVKQDNVGDTVVKDEFYTVDQICTAEYADACTKAGLS</sequence>
<keyword evidence="5" id="KW-1185">Reference proteome</keyword>
<keyword evidence="2" id="KW-0732">Signal</keyword>
<gene>
    <name evidence="4" type="ORF">H1W00_07355</name>
</gene>
<dbReference type="SUPFAM" id="SSF53822">
    <property type="entry name" value="Periplasmic binding protein-like I"/>
    <property type="match status" value="1"/>
</dbReference>
<evidence type="ECO:0000259" key="3">
    <source>
        <dbReference type="Pfam" id="PF13407"/>
    </source>
</evidence>
<name>A0A838XH58_9ACTN</name>
<proteinExistence type="predicted"/>
<evidence type="ECO:0000256" key="1">
    <source>
        <dbReference type="ARBA" id="ARBA00004196"/>
    </source>
</evidence>
<evidence type="ECO:0000313" key="5">
    <source>
        <dbReference type="Proteomes" id="UP000550354"/>
    </source>
</evidence>
<dbReference type="InterPro" id="IPR050555">
    <property type="entry name" value="Bact_Solute-Bind_Prot2"/>
</dbReference>